<name>A0A1G5CQP7_9BACT</name>
<evidence type="ECO:0000256" key="6">
    <source>
        <dbReference type="ARBA" id="ARBA00023125"/>
    </source>
</evidence>
<proteinExistence type="inferred from homology"/>
<comment type="subcellular location">
    <subcellularLocation>
        <location evidence="1">Cytoplasm</location>
    </subcellularLocation>
</comment>
<dbReference type="GO" id="GO:0043565">
    <property type="term" value="F:sequence-specific DNA binding"/>
    <property type="evidence" value="ECO:0007669"/>
    <property type="project" value="InterPro"/>
</dbReference>
<keyword evidence="6" id="KW-0238">DNA-binding</keyword>
<dbReference type="InterPro" id="IPR038116">
    <property type="entry name" value="TrpR-like_sf"/>
</dbReference>
<comment type="similarity">
    <text evidence="2">Belongs to the TrpR family.</text>
</comment>
<accession>A0A1G5CQP7</accession>
<evidence type="ECO:0000256" key="7">
    <source>
        <dbReference type="ARBA" id="ARBA00023163"/>
    </source>
</evidence>
<dbReference type="InterPro" id="IPR010921">
    <property type="entry name" value="Trp_repressor/repl_initiator"/>
</dbReference>
<dbReference type="OrthoDB" id="370734at2"/>
<evidence type="ECO:0000313" key="8">
    <source>
        <dbReference type="EMBL" id="SCY04716.1"/>
    </source>
</evidence>
<protein>
    <submittedName>
        <fullName evidence="8">TrpR family transcriptional regulator, trp operon repressor</fullName>
    </submittedName>
</protein>
<sequence>MKEAYDEFLSVLAETTDLEKVRAFLDDILTPKERSDLAMRWQLMVELHQGQTQRSIAKRHNISLCKITRGSKILKTEDSFTANALKKRHPKD</sequence>
<organism evidence="8 9">
    <name type="scientific">Desulfoluna spongiiphila</name>
    <dbReference type="NCBI Taxonomy" id="419481"/>
    <lineage>
        <taxon>Bacteria</taxon>
        <taxon>Pseudomonadati</taxon>
        <taxon>Thermodesulfobacteriota</taxon>
        <taxon>Desulfobacteria</taxon>
        <taxon>Desulfobacterales</taxon>
        <taxon>Desulfolunaceae</taxon>
        <taxon>Desulfoluna</taxon>
    </lineage>
</organism>
<keyword evidence="5" id="KW-0805">Transcription regulation</keyword>
<dbReference type="EMBL" id="FMUX01000003">
    <property type="protein sequence ID" value="SCY04716.1"/>
    <property type="molecule type" value="Genomic_DNA"/>
</dbReference>
<keyword evidence="9" id="KW-1185">Reference proteome</keyword>
<dbReference type="GO" id="GO:0003700">
    <property type="term" value="F:DNA-binding transcription factor activity"/>
    <property type="evidence" value="ECO:0007669"/>
    <property type="project" value="InterPro"/>
</dbReference>
<dbReference type="Proteomes" id="UP000198870">
    <property type="component" value="Unassembled WGS sequence"/>
</dbReference>
<evidence type="ECO:0000256" key="5">
    <source>
        <dbReference type="ARBA" id="ARBA00023015"/>
    </source>
</evidence>
<keyword evidence="4" id="KW-0678">Repressor</keyword>
<evidence type="ECO:0000256" key="1">
    <source>
        <dbReference type="ARBA" id="ARBA00004496"/>
    </source>
</evidence>
<gene>
    <name evidence="8" type="ORF">SAMN05216233_103153</name>
</gene>
<dbReference type="PANTHER" id="PTHR38025">
    <property type="entry name" value="TRP OPERON REPRESSOR"/>
    <property type="match status" value="1"/>
</dbReference>
<dbReference type="InterPro" id="IPR000831">
    <property type="entry name" value="Trp_repress"/>
</dbReference>
<dbReference type="Pfam" id="PF01371">
    <property type="entry name" value="Trp_repressor"/>
    <property type="match status" value="1"/>
</dbReference>
<dbReference type="AlphaFoldDB" id="A0A1G5CQP7"/>
<evidence type="ECO:0000256" key="4">
    <source>
        <dbReference type="ARBA" id="ARBA00022491"/>
    </source>
</evidence>
<dbReference type="SUPFAM" id="SSF48295">
    <property type="entry name" value="TrpR-like"/>
    <property type="match status" value="1"/>
</dbReference>
<keyword evidence="3" id="KW-0963">Cytoplasm</keyword>
<evidence type="ECO:0000256" key="2">
    <source>
        <dbReference type="ARBA" id="ARBA00007027"/>
    </source>
</evidence>
<dbReference type="GO" id="GO:0005737">
    <property type="term" value="C:cytoplasm"/>
    <property type="evidence" value="ECO:0007669"/>
    <property type="project" value="UniProtKB-SubCell"/>
</dbReference>
<keyword evidence="7" id="KW-0804">Transcription</keyword>
<evidence type="ECO:0000256" key="3">
    <source>
        <dbReference type="ARBA" id="ARBA00022490"/>
    </source>
</evidence>
<dbReference type="Gene3D" id="1.10.1270.10">
    <property type="entry name" value="TrpR-like"/>
    <property type="match status" value="1"/>
</dbReference>
<reference evidence="8 9" key="1">
    <citation type="submission" date="2016-10" db="EMBL/GenBank/DDBJ databases">
        <authorList>
            <person name="de Groot N.N."/>
        </authorList>
    </citation>
    <scope>NUCLEOTIDE SEQUENCE [LARGE SCALE GENOMIC DNA]</scope>
    <source>
        <strain evidence="8 9">AA1</strain>
    </source>
</reference>
<evidence type="ECO:0000313" key="9">
    <source>
        <dbReference type="Proteomes" id="UP000198870"/>
    </source>
</evidence>
<dbReference type="PANTHER" id="PTHR38025:SF1">
    <property type="entry name" value="TRP OPERON REPRESSOR"/>
    <property type="match status" value="1"/>
</dbReference>
<dbReference type="InterPro" id="IPR013335">
    <property type="entry name" value="Trp_repress_bac"/>
</dbReference>